<dbReference type="InterPro" id="IPR050194">
    <property type="entry name" value="Glycosyltransferase_grp1"/>
</dbReference>
<accession>A9IMN9</accession>
<dbReference type="EMBL" id="AM902716">
    <property type="protein sequence ID" value="CAP42732.1"/>
    <property type="molecule type" value="Genomic_DNA"/>
</dbReference>
<evidence type="ECO:0000313" key="3">
    <source>
        <dbReference type="Proteomes" id="UP000001225"/>
    </source>
</evidence>
<keyword evidence="3" id="KW-1185">Reference proteome</keyword>
<dbReference type="EC" id="2.4.-.-" evidence="2"/>
<reference evidence="2 3" key="1">
    <citation type="journal article" date="2008" name="BMC Genomics">
        <title>The missing link: Bordetella petrii is endowed with both the metabolic versatility of environmental bacteria and virulence traits of pathogenic Bordetellae.</title>
        <authorList>
            <person name="Gross R."/>
            <person name="Guzman C.A."/>
            <person name="Sebaihia M."/>
            <person name="Martins Dos Santos V.A."/>
            <person name="Pieper D.H."/>
            <person name="Koebnik R."/>
            <person name="Lechner M."/>
            <person name="Bartels D."/>
            <person name="Buhrmester J."/>
            <person name="Choudhuri J.V."/>
            <person name="Ebensen T."/>
            <person name="Gaigalat L."/>
            <person name="Herrmann S."/>
            <person name="Khachane A.N."/>
            <person name="Larisch C."/>
            <person name="Link S."/>
            <person name="Linke B."/>
            <person name="Meyer F."/>
            <person name="Mormann S."/>
            <person name="Nakunst D."/>
            <person name="Rueckert C."/>
            <person name="Schneiker-Bekel S."/>
            <person name="Schulze K."/>
            <person name="Vorhoelter F.J."/>
            <person name="Yevsa T."/>
            <person name="Engle J.T."/>
            <person name="Goldman W.E."/>
            <person name="Puehler A."/>
            <person name="Goebel U.B."/>
            <person name="Goesmann A."/>
            <person name="Bloecker H."/>
            <person name="Kaiser O."/>
            <person name="Martinez-Arias R."/>
        </authorList>
    </citation>
    <scope>NUCLEOTIDE SEQUENCE [LARGE SCALE GENOMIC DNA]</scope>
    <source>
        <strain evidence="3">ATCC BAA-461 / DSM 12804 / CCUG 43448 / CIP 107267 / Se-1111R</strain>
    </source>
</reference>
<dbReference type="AlphaFoldDB" id="A9IMN9"/>
<proteinExistence type="predicted"/>
<dbReference type="CDD" id="cd03801">
    <property type="entry name" value="GT4_PimA-like"/>
    <property type="match status" value="1"/>
</dbReference>
<sequence length="323" mass="35667">MSRTEAAGAARRLRILVWHVHGNYLYSLTQTPHEFYVPQRGDGRPGYGPLGRKIPWGPNVHGVPAEQVRNLAVDLVVYQSGHNLADAPMLLSQAQRRLPCAYIEHNPPAPLAAETVHAFRHERGLLVHVTPYNAVMWDSGGMPQRVVEHGIPDPGPLYRGDLARGIVVVNHLARRGRRVGADLYAQAARQVPLDLIGMGSEEAGGLGEVPNMEVAHFMARYRCFFSPVRYASLGLSLVEAMLCGLPVVGFAATELPCVITSGHDGYVDTRPERLHDVLRQLLADRGLAREWGEAGRRTALRRFAIDRFVADWNQIFATLTEAS</sequence>
<dbReference type="STRING" id="94624.Bpet2389"/>
<dbReference type="Pfam" id="PF00534">
    <property type="entry name" value="Glycos_transf_1"/>
    <property type="match status" value="1"/>
</dbReference>
<gene>
    <name evidence="2" type="ordered locus">Bpet2389</name>
</gene>
<dbReference type="Gene3D" id="3.40.50.2000">
    <property type="entry name" value="Glycogen Phosphorylase B"/>
    <property type="match status" value="1"/>
</dbReference>
<dbReference type="KEGG" id="bpt:Bpet2389"/>
<keyword evidence="2" id="KW-0328">Glycosyltransferase</keyword>
<dbReference type="PANTHER" id="PTHR45947:SF3">
    <property type="entry name" value="SULFOQUINOVOSYL TRANSFERASE SQD2"/>
    <property type="match status" value="1"/>
</dbReference>
<dbReference type="eggNOG" id="COG0438">
    <property type="taxonomic scope" value="Bacteria"/>
</dbReference>
<feature type="domain" description="Glycosyl transferase family 1" evidence="1">
    <location>
        <begin position="206"/>
        <end position="297"/>
    </location>
</feature>
<keyword evidence="2" id="KW-0808">Transferase</keyword>
<name>A9IMN9_BORPD</name>
<organism evidence="2 3">
    <name type="scientific">Bordetella petrii (strain ATCC BAA-461 / DSM 12804 / CCUG 43448 / CIP 107267 / Se-1111R)</name>
    <dbReference type="NCBI Taxonomy" id="340100"/>
    <lineage>
        <taxon>Bacteria</taxon>
        <taxon>Pseudomonadati</taxon>
        <taxon>Pseudomonadota</taxon>
        <taxon>Betaproteobacteria</taxon>
        <taxon>Burkholderiales</taxon>
        <taxon>Alcaligenaceae</taxon>
        <taxon>Bordetella</taxon>
    </lineage>
</organism>
<dbReference type="SUPFAM" id="SSF53756">
    <property type="entry name" value="UDP-Glycosyltransferase/glycogen phosphorylase"/>
    <property type="match status" value="1"/>
</dbReference>
<dbReference type="InterPro" id="IPR001296">
    <property type="entry name" value="Glyco_trans_1"/>
</dbReference>
<protein>
    <submittedName>
        <fullName evidence="2">Glycosyltransferase</fullName>
        <ecNumber evidence="2">2.4.-.-</ecNumber>
    </submittedName>
</protein>
<dbReference type="PANTHER" id="PTHR45947">
    <property type="entry name" value="SULFOQUINOVOSYL TRANSFERASE SQD2"/>
    <property type="match status" value="1"/>
</dbReference>
<evidence type="ECO:0000259" key="1">
    <source>
        <dbReference type="Pfam" id="PF00534"/>
    </source>
</evidence>
<evidence type="ECO:0000313" key="2">
    <source>
        <dbReference type="EMBL" id="CAP42732.1"/>
    </source>
</evidence>
<dbReference type="GO" id="GO:0016757">
    <property type="term" value="F:glycosyltransferase activity"/>
    <property type="evidence" value="ECO:0007669"/>
    <property type="project" value="UniProtKB-KW"/>
</dbReference>
<dbReference type="Proteomes" id="UP000001225">
    <property type="component" value="Chromosome"/>
</dbReference>